<reference evidence="1 2" key="1">
    <citation type="submission" date="2022-03" db="EMBL/GenBank/DDBJ databases">
        <title>Ignatzschineria rhizosphaerae HR5S32.</title>
        <authorList>
            <person name="Sun J.Q."/>
            <person name="Feng J.Y."/>
        </authorList>
    </citation>
    <scope>NUCLEOTIDE SEQUENCE [LARGE SCALE GENOMIC DNA]</scope>
    <source>
        <strain evidence="1 2">HR5S32</strain>
    </source>
</reference>
<organism evidence="1 2">
    <name type="scientific">Ignatzschineria rhizosphaerae</name>
    <dbReference type="NCBI Taxonomy" id="2923279"/>
    <lineage>
        <taxon>Bacteria</taxon>
        <taxon>Pseudomonadati</taxon>
        <taxon>Pseudomonadota</taxon>
        <taxon>Gammaproteobacteria</taxon>
        <taxon>Cardiobacteriales</taxon>
        <taxon>Ignatzschineriaceae</taxon>
        <taxon>Ignatzschineria</taxon>
    </lineage>
</organism>
<protein>
    <submittedName>
        <fullName evidence="1">Uncharacterized protein</fullName>
    </submittedName>
</protein>
<dbReference type="Proteomes" id="UP000829542">
    <property type="component" value="Chromosome"/>
</dbReference>
<dbReference type="RefSeq" id="WP_242150885.1">
    <property type="nucleotide sequence ID" value="NZ_CP093379.1"/>
</dbReference>
<gene>
    <name evidence="1" type="ORF">MMG00_02460</name>
</gene>
<accession>A0ABY3X5J4</accession>
<keyword evidence="2" id="KW-1185">Reference proteome</keyword>
<evidence type="ECO:0000313" key="1">
    <source>
        <dbReference type="EMBL" id="UNM96737.1"/>
    </source>
</evidence>
<sequence>MIVIREFRKGNRRFEKGEHYTEKDAQKWVDAGFVEDTAKTEIATKTAKKDGK</sequence>
<dbReference type="EMBL" id="CP093379">
    <property type="protein sequence ID" value="UNM96737.1"/>
    <property type="molecule type" value="Genomic_DNA"/>
</dbReference>
<name>A0ABY3X5J4_9GAMM</name>
<evidence type="ECO:0000313" key="2">
    <source>
        <dbReference type="Proteomes" id="UP000829542"/>
    </source>
</evidence>
<proteinExistence type="predicted"/>